<sequence length="415" mass="47347">MNIVVIIPTYNEVENIGRMLDALVGEEFPKIKKHLMKVLVVDDNSPDGTAKVVQQKMKKYKQIELLLGKKNGLGAAFARGMKYAMDKMEADAVIEMDADFQHDPQDVKRLVQGFDDGYDYVIGSRYIKGGSIPEQWEFYRKFISWGGNFFARAALMIIKIHDVTSGFKLTRVKGLLDQIDLDNLLSRSYAYKIHILYEVIKERNAKVLEVPIKFHFREKGSSKIEKEDLKESFTVVIKLFLRSRFFKFAIIGFVGFLINSVFLEIFSSLSIFDKFSSSFSYLKGTKFHAVGESTAWAAAAATEMAIISNFIFNNSWTFAKEKITSPIKLAWKFLQFNLTSIGAIVIQFIVIGSAVGVFGDTTLVRQTALVGAVVFLIIPYNYTMYNVIIWKRWRIPGLGWIQDVSVYDNIKNKRR</sequence>
<keyword evidence="5 8" id="KW-0812">Transmembrane</keyword>
<evidence type="ECO:0000256" key="8">
    <source>
        <dbReference type="SAM" id="Phobius"/>
    </source>
</evidence>
<dbReference type="InterPro" id="IPR007267">
    <property type="entry name" value="GtrA_DPMS_TM"/>
</dbReference>
<evidence type="ECO:0000256" key="1">
    <source>
        <dbReference type="ARBA" id="ARBA00004141"/>
    </source>
</evidence>
<name>A0A1G1VE31_9BACT</name>
<dbReference type="InterPro" id="IPR039528">
    <property type="entry name" value="DPM1-like"/>
</dbReference>
<dbReference type="GO" id="GO:0004582">
    <property type="term" value="F:dolichyl-phosphate beta-D-mannosyltransferase activity"/>
    <property type="evidence" value="ECO:0007669"/>
    <property type="project" value="InterPro"/>
</dbReference>
<evidence type="ECO:0000313" key="11">
    <source>
        <dbReference type="EMBL" id="OGY13675.1"/>
    </source>
</evidence>
<feature type="transmembrane region" description="Helical" evidence="8">
    <location>
        <begin position="363"/>
        <end position="382"/>
    </location>
</feature>
<comment type="caution">
    <text evidence="11">The sequence shown here is derived from an EMBL/GenBank/DDBJ whole genome shotgun (WGS) entry which is preliminary data.</text>
</comment>
<comment type="subcellular location">
    <subcellularLocation>
        <location evidence="1">Membrane</location>
        <topology evidence="1">Multi-pass membrane protein</topology>
    </subcellularLocation>
</comment>
<evidence type="ECO:0008006" key="13">
    <source>
        <dbReference type="Google" id="ProtNLM"/>
    </source>
</evidence>
<keyword evidence="4" id="KW-0808">Transferase</keyword>
<dbReference type="CDD" id="cd06442">
    <property type="entry name" value="DPM1_like"/>
    <property type="match status" value="1"/>
</dbReference>
<dbReference type="Pfam" id="PF04138">
    <property type="entry name" value="GtrA_DPMS_TM"/>
    <property type="match status" value="1"/>
</dbReference>
<evidence type="ECO:0000256" key="7">
    <source>
        <dbReference type="ARBA" id="ARBA00023136"/>
    </source>
</evidence>
<keyword evidence="3" id="KW-0328">Glycosyltransferase</keyword>
<proteinExistence type="inferred from homology"/>
<dbReference type="PANTHER" id="PTHR43398">
    <property type="entry name" value="DOLICHOL-PHOSPHATE MANNOSYLTRANSFERASE SUBUNIT 1"/>
    <property type="match status" value="1"/>
</dbReference>
<evidence type="ECO:0000256" key="2">
    <source>
        <dbReference type="ARBA" id="ARBA00006739"/>
    </source>
</evidence>
<gene>
    <name evidence="11" type="ORF">A3A77_01320</name>
</gene>
<dbReference type="FunFam" id="3.90.550.10:FF:000122">
    <property type="entry name" value="Dolichol-phosphate mannosyltransferase subunit 1"/>
    <property type="match status" value="1"/>
</dbReference>
<comment type="similarity">
    <text evidence="2">Belongs to the glycosyltransferase 2 family.</text>
</comment>
<dbReference type="InterPro" id="IPR029044">
    <property type="entry name" value="Nucleotide-diphossugar_trans"/>
</dbReference>
<dbReference type="SUPFAM" id="SSF53448">
    <property type="entry name" value="Nucleotide-diphospho-sugar transferases"/>
    <property type="match status" value="1"/>
</dbReference>
<protein>
    <recommendedName>
        <fullName evidence="13">Glycosyltransferase 2-like domain-containing protein</fullName>
    </recommendedName>
</protein>
<dbReference type="Gene3D" id="3.90.550.10">
    <property type="entry name" value="Spore Coat Polysaccharide Biosynthesis Protein SpsA, Chain A"/>
    <property type="match status" value="1"/>
</dbReference>
<feature type="transmembrane region" description="Helical" evidence="8">
    <location>
        <begin position="333"/>
        <end position="357"/>
    </location>
</feature>
<dbReference type="Pfam" id="PF00535">
    <property type="entry name" value="Glycos_transf_2"/>
    <property type="match status" value="1"/>
</dbReference>
<feature type="transmembrane region" description="Helical" evidence="8">
    <location>
        <begin position="248"/>
        <end position="273"/>
    </location>
</feature>
<accession>A0A1G1VE31</accession>
<feature type="transmembrane region" description="Helical" evidence="8">
    <location>
        <begin position="293"/>
        <end position="312"/>
    </location>
</feature>
<dbReference type="PANTHER" id="PTHR43398:SF1">
    <property type="entry name" value="DOLICHOL-PHOSPHATE MANNOSYLTRANSFERASE SUBUNIT 1"/>
    <property type="match status" value="1"/>
</dbReference>
<dbReference type="AlphaFoldDB" id="A0A1G1VE31"/>
<evidence type="ECO:0000259" key="10">
    <source>
        <dbReference type="Pfam" id="PF04138"/>
    </source>
</evidence>
<evidence type="ECO:0000313" key="12">
    <source>
        <dbReference type="Proteomes" id="UP000178659"/>
    </source>
</evidence>
<dbReference type="GO" id="GO:0009247">
    <property type="term" value="P:glycolipid biosynthetic process"/>
    <property type="evidence" value="ECO:0007669"/>
    <property type="project" value="TreeGrafter"/>
</dbReference>
<dbReference type="Proteomes" id="UP000178659">
    <property type="component" value="Unassembled WGS sequence"/>
</dbReference>
<dbReference type="GO" id="GO:0016020">
    <property type="term" value="C:membrane"/>
    <property type="evidence" value="ECO:0007669"/>
    <property type="project" value="UniProtKB-SubCell"/>
</dbReference>
<dbReference type="GO" id="GO:0000271">
    <property type="term" value="P:polysaccharide biosynthetic process"/>
    <property type="evidence" value="ECO:0007669"/>
    <property type="project" value="InterPro"/>
</dbReference>
<feature type="domain" description="GtrA/DPMS transmembrane" evidence="10">
    <location>
        <begin position="247"/>
        <end position="390"/>
    </location>
</feature>
<dbReference type="InterPro" id="IPR001173">
    <property type="entry name" value="Glyco_trans_2-like"/>
</dbReference>
<feature type="domain" description="Glycosyltransferase 2-like" evidence="9">
    <location>
        <begin position="5"/>
        <end position="174"/>
    </location>
</feature>
<dbReference type="EMBL" id="MHCC01000012">
    <property type="protein sequence ID" value="OGY13675.1"/>
    <property type="molecule type" value="Genomic_DNA"/>
</dbReference>
<evidence type="ECO:0000256" key="5">
    <source>
        <dbReference type="ARBA" id="ARBA00022692"/>
    </source>
</evidence>
<keyword evidence="7 8" id="KW-0472">Membrane</keyword>
<evidence type="ECO:0000256" key="6">
    <source>
        <dbReference type="ARBA" id="ARBA00022989"/>
    </source>
</evidence>
<evidence type="ECO:0000256" key="3">
    <source>
        <dbReference type="ARBA" id="ARBA00022676"/>
    </source>
</evidence>
<evidence type="ECO:0000256" key="4">
    <source>
        <dbReference type="ARBA" id="ARBA00022679"/>
    </source>
</evidence>
<reference evidence="11 12" key="1">
    <citation type="journal article" date="2016" name="Nat. Commun.">
        <title>Thousands of microbial genomes shed light on interconnected biogeochemical processes in an aquifer system.</title>
        <authorList>
            <person name="Anantharaman K."/>
            <person name="Brown C.T."/>
            <person name="Hug L.A."/>
            <person name="Sharon I."/>
            <person name="Castelle C.J."/>
            <person name="Probst A.J."/>
            <person name="Thomas B.C."/>
            <person name="Singh A."/>
            <person name="Wilkins M.J."/>
            <person name="Karaoz U."/>
            <person name="Brodie E.L."/>
            <person name="Williams K.H."/>
            <person name="Hubbard S.S."/>
            <person name="Banfield J.F."/>
        </authorList>
    </citation>
    <scope>NUCLEOTIDE SEQUENCE [LARGE SCALE GENOMIC DNA]</scope>
</reference>
<evidence type="ECO:0000259" key="9">
    <source>
        <dbReference type="Pfam" id="PF00535"/>
    </source>
</evidence>
<keyword evidence="6 8" id="KW-1133">Transmembrane helix</keyword>
<organism evidence="11 12">
    <name type="scientific">Candidatus Blackburnbacteria bacterium RIFCSPLOWO2_01_FULL_40_20</name>
    <dbReference type="NCBI Taxonomy" id="1797519"/>
    <lineage>
        <taxon>Bacteria</taxon>
        <taxon>Candidatus Blackburniibacteriota</taxon>
    </lineage>
</organism>